<comment type="caution">
    <text evidence="1">The sequence shown here is derived from an EMBL/GenBank/DDBJ whole genome shotgun (WGS) entry which is preliminary data.</text>
</comment>
<dbReference type="EMBL" id="SNRY01001645">
    <property type="protein sequence ID" value="KAA6329464.1"/>
    <property type="molecule type" value="Genomic_DNA"/>
</dbReference>
<reference evidence="1" key="1">
    <citation type="submission" date="2019-03" db="EMBL/GenBank/DDBJ databases">
        <title>Single cell metagenomics reveals metabolic interactions within the superorganism composed of flagellate Streblomastix strix and complex community of Bacteroidetes bacteria on its surface.</title>
        <authorList>
            <person name="Treitli S.C."/>
            <person name="Kolisko M."/>
            <person name="Husnik F."/>
            <person name="Keeling P."/>
            <person name="Hampl V."/>
        </authorList>
    </citation>
    <scope>NUCLEOTIDE SEQUENCE</scope>
    <source>
        <strain evidence="1">STM</strain>
    </source>
</reference>
<protein>
    <recommendedName>
        <fullName evidence="2">DUF1015 domain-containing protein</fullName>
    </recommendedName>
</protein>
<feature type="non-terminal residue" evidence="1">
    <location>
        <position position="1"/>
    </location>
</feature>
<proteinExistence type="predicted"/>
<dbReference type="InterPro" id="IPR008323">
    <property type="entry name" value="UCP033563"/>
</dbReference>
<dbReference type="Pfam" id="PF06245">
    <property type="entry name" value="DUF1015"/>
    <property type="match status" value="1"/>
</dbReference>
<gene>
    <name evidence="1" type="ORF">EZS27_021737</name>
</gene>
<accession>A0A5J4R829</accession>
<organism evidence="1">
    <name type="scientific">termite gut metagenome</name>
    <dbReference type="NCBI Taxonomy" id="433724"/>
    <lineage>
        <taxon>unclassified sequences</taxon>
        <taxon>metagenomes</taxon>
        <taxon>organismal metagenomes</taxon>
    </lineage>
</organism>
<evidence type="ECO:0008006" key="2">
    <source>
        <dbReference type="Google" id="ProtNLM"/>
    </source>
</evidence>
<evidence type="ECO:0000313" key="1">
    <source>
        <dbReference type="EMBL" id="KAA6329464.1"/>
    </source>
</evidence>
<sequence>TIIDYNRIIKDLNGLAPSEFLNALKKNFEVTEKGRETYKPDKLHNFSLYLESRWYSLTANPGTYDDADPIGVLDVTISSNLILDEILGIKDLRSDKRIDFVGGIRGLDELSKRVDSGEMVAALALYPVSMKQLMDIADTGNIMPPKTTWFEPKLRSGLVIHKLD</sequence>
<dbReference type="AlphaFoldDB" id="A0A5J4R829"/>
<name>A0A5J4R829_9ZZZZ</name>
<dbReference type="PANTHER" id="PTHR36454:SF1">
    <property type="entry name" value="DUF1015 DOMAIN-CONTAINING PROTEIN"/>
    <property type="match status" value="1"/>
</dbReference>
<dbReference type="PANTHER" id="PTHR36454">
    <property type="entry name" value="LMO2823 PROTEIN"/>
    <property type="match status" value="1"/>
</dbReference>